<dbReference type="Pfam" id="PF00196">
    <property type="entry name" value="GerE"/>
    <property type="match status" value="1"/>
</dbReference>
<gene>
    <name evidence="2" type="ORF">M2283_004199</name>
</gene>
<dbReference type="InterPro" id="IPR036388">
    <property type="entry name" value="WH-like_DNA-bd_sf"/>
</dbReference>
<accession>A0ABT6LMK1</accession>
<organism evidence="2 3">
    <name type="scientific">Streptomyces pseudovenezuelae</name>
    <dbReference type="NCBI Taxonomy" id="67350"/>
    <lineage>
        <taxon>Bacteria</taxon>
        <taxon>Bacillati</taxon>
        <taxon>Actinomycetota</taxon>
        <taxon>Actinomycetes</taxon>
        <taxon>Kitasatosporales</taxon>
        <taxon>Streptomycetaceae</taxon>
        <taxon>Streptomyces</taxon>
        <taxon>Streptomyces aurantiacus group</taxon>
    </lineage>
</organism>
<dbReference type="PANTHER" id="PTHR34293:SF1">
    <property type="entry name" value="HTH-TYPE TRANSCRIPTIONAL REGULATOR TRMBL2"/>
    <property type="match status" value="1"/>
</dbReference>
<dbReference type="SUPFAM" id="SSF56024">
    <property type="entry name" value="Phospholipase D/nuclease"/>
    <property type="match status" value="1"/>
</dbReference>
<feature type="domain" description="HTH luxR-type" evidence="1">
    <location>
        <begin position="283"/>
        <end position="332"/>
    </location>
</feature>
<dbReference type="InterPro" id="IPR016032">
    <property type="entry name" value="Sig_transdc_resp-reg_C-effctor"/>
</dbReference>
<dbReference type="InterPro" id="IPR000792">
    <property type="entry name" value="Tscrpt_reg_LuxR_C"/>
</dbReference>
<dbReference type="Proteomes" id="UP001160499">
    <property type="component" value="Unassembled WGS sequence"/>
</dbReference>
<dbReference type="PANTHER" id="PTHR34293">
    <property type="entry name" value="HTH-TYPE TRANSCRIPTIONAL REGULATOR TRMBL2"/>
    <property type="match status" value="1"/>
</dbReference>
<keyword evidence="3" id="KW-1185">Reference proteome</keyword>
<keyword evidence="2" id="KW-0238">DNA-binding</keyword>
<reference evidence="2 3" key="1">
    <citation type="submission" date="2023-04" db="EMBL/GenBank/DDBJ databases">
        <title>Forest soil microbial communities from Buena Vista Peninsula, Colon Province, Panama.</title>
        <authorList>
            <person name="Bouskill N."/>
        </authorList>
    </citation>
    <scope>NUCLEOTIDE SEQUENCE [LARGE SCALE GENOMIC DNA]</scope>
    <source>
        <strain evidence="2 3">GGS1</strain>
    </source>
</reference>
<protein>
    <submittedName>
        <fullName evidence="2">DNA-binding CsgD family transcriptional regulator</fullName>
    </submittedName>
</protein>
<evidence type="ECO:0000313" key="3">
    <source>
        <dbReference type="Proteomes" id="UP001160499"/>
    </source>
</evidence>
<dbReference type="Gene3D" id="1.10.10.10">
    <property type="entry name" value="Winged helix-like DNA-binding domain superfamily/Winged helix DNA-binding domain"/>
    <property type="match status" value="1"/>
</dbReference>
<evidence type="ECO:0000313" key="2">
    <source>
        <dbReference type="EMBL" id="MDH6216881.1"/>
    </source>
</evidence>
<dbReference type="InterPro" id="IPR051797">
    <property type="entry name" value="TrmB-like"/>
</dbReference>
<name>A0ABT6LMK1_9ACTN</name>
<proteinExistence type="predicted"/>
<dbReference type="EMBL" id="JARXVH010000006">
    <property type="protein sequence ID" value="MDH6216881.1"/>
    <property type="molecule type" value="Genomic_DNA"/>
</dbReference>
<comment type="caution">
    <text evidence="2">The sequence shown here is derived from an EMBL/GenBank/DDBJ whole genome shotgun (WGS) entry which is preliminary data.</text>
</comment>
<dbReference type="SMART" id="SM00421">
    <property type="entry name" value="HTH_LUXR"/>
    <property type="match status" value="1"/>
</dbReference>
<dbReference type="GO" id="GO:0003677">
    <property type="term" value="F:DNA binding"/>
    <property type="evidence" value="ECO:0007669"/>
    <property type="project" value="UniProtKB-KW"/>
</dbReference>
<sequence>MTGKGDELSDGIPLLGDLAVRAYEIALDHGRFEDEEIAAELGAEPGAVTRIRKALQELRLLSPDLPGRPVVPLDPEVAEAELVTPLEVAVARRRREIARIQQELRSLAATYRTRRDGTADEVPITVLDDFEEVRREIDRARYGCGEERMSLQSGGGRPPELLEADREHTLELLRRGVRVRILYQHTARTSLATRTYVQEITRRGAEVRTVEDLSERLIVYDRKVAFIPKERPDSRPPGAAVVTEPTLVAYLCRSFEAVWQVGRPWAADVRPDEYHQLAEEVRMSIIRLMALGLKDEVIARRLGMATRTCRRHISAIMEEMGAVSRFQAGLMIGRQGLLSDAEFDADLTDLAAK</sequence>
<dbReference type="SUPFAM" id="SSF46894">
    <property type="entry name" value="C-terminal effector domain of the bipartite response regulators"/>
    <property type="match status" value="1"/>
</dbReference>
<evidence type="ECO:0000259" key="1">
    <source>
        <dbReference type="SMART" id="SM00421"/>
    </source>
</evidence>